<accession>A0ABV7Z2D6</accession>
<name>A0ABV7Z2D6_9BACT</name>
<organism evidence="2 3">
    <name type="scientific">Lacihabitans lacunae</name>
    <dbReference type="NCBI Taxonomy" id="1028214"/>
    <lineage>
        <taxon>Bacteria</taxon>
        <taxon>Pseudomonadati</taxon>
        <taxon>Bacteroidota</taxon>
        <taxon>Cytophagia</taxon>
        <taxon>Cytophagales</taxon>
        <taxon>Leadbetterellaceae</taxon>
        <taxon>Lacihabitans</taxon>
    </lineage>
</organism>
<feature type="domain" description="Phage tail collar" evidence="1">
    <location>
        <begin position="9"/>
        <end position="64"/>
    </location>
</feature>
<comment type="caution">
    <text evidence="2">The sequence shown here is derived from an EMBL/GenBank/DDBJ whole genome shotgun (WGS) entry which is preliminary data.</text>
</comment>
<dbReference type="Proteomes" id="UP001595616">
    <property type="component" value="Unassembled WGS sequence"/>
</dbReference>
<gene>
    <name evidence="2" type="ORF">ACFOOI_18455</name>
</gene>
<sequence length="200" mass="20918">MSGDPVIASIDMFGGNFAPRGWAFCNGQLLAIASNTALFSILGTTYGGDGRTTFGLPNLQSRVPMHAGHGAGLSTRTLGELGGTETVTLVTPNLPSHAHTATHGGIIKFRIGDDPADSFATIGRAIGQGAAALSDGQRPKIMDESPKFTENNYFDDNVIDASGLTINVGNTGGNVPFNNLQPYLVVNFCICLFGIFPSRN</sequence>
<dbReference type="EMBL" id="JBHRYQ010000001">
    <property type="protein sequence ID" value="MFC3812650.1"/>
    <property type="molecule type" value="Genomic_DNA"/>
</dbReference>
<protein>
    <submittedName>
        <fullName evidence="2">Phage tail protein</fullName>
    </submittedName>
</protein>
<dbReference type="InterPro" id="IPR037053">
    <property type="entry name" value="Phage_tail_collar_dom_sf"/>
</dbReference>
<dbReference type="RefSeq" id="WP_379839538.1">
    <property type="nucleotide sequence ID" value="NZ_JBHRYQ010000001.1"/>
</dbReference>
<dbReference type="InterPro" id="IPR011083">
    <property type="entry name" value="Phage_tail_collar_dom"/>
</dbReference>
<evidence type="ECO:0000313" key="3">
    <source>
        <dbReference type="Proteomes" id="UP001595616"/>
    </source>
</evidence>
<keyword evidence="3" id="KW-1185">Reference proteome</keyword>
<evidence type="ECO:0000259" key="1">
    <source>
        <dbReference type="Pfam" id="PF07484"/>
    </source>
</evidence>
<proteinExistence type="predicted"/>
<dbReference type="Gene3D" id="3.90.1340.10">
    <property type="entry name" value="Phage tail collar domain"/>
    <property type="match status" value="1"/>
</dbReference>
<dbReference type="Pfam" id="PF07484">
    <property type="entry name" value="Collar"/>
    <property type="match status" value="1"/>
</dbReference>
<evidence type="ECO:0000313" key="2">
    <source>
        <dbReference type="EMBL" id="MFC3812650.1"/>
    </source>
</evidence>
<reference evidence="3" key="1">
    <citation type="journal article" date="2019" name="Int. J. Syst. Evol. Microbiol.">
        <title>The Global Catalogue of Microorganisms (GCM) 10K type strain sequencing project: providing services to taxonomists for standard genome sequencing and annotation.</title>
        <authorList>
            <consortium name="The Broad Institute Genomics Platform"/>
            <consortium name="The Broad Institute Genome Sequencing Center for Infectious Disease"/>
            <person name="Wu L."/>
            <person name="Ma J."/>
        </authorList>
    </citation>
    <scope>NUCLEOTIDE SEQUENCE [LARGE SCALE GENOMIC DNA]</scope>
    <source>
        <strain evidence="3">CECT 7956</strain>
    </source>
</reference>
<dbReference type="SUPFAM" id="SSF88874">
    <property type="entry name" value="Receptor-binding domain of short tail fibre protein gp12"/>
    <property type="match status" value="1"/>
</dbReference>